<dbReference type="AlphaFoldDB" id="A0A833SJ82"/>
<reference evidence="1" key="1">
    <citation type="submission" date="2020-04" db="EMBL/GenBank/DDBJ databases">
        <title>Hybrid Assembly of Korean Phytophthora infestans isolates.</title>
        <authorList>
            <person name="Prokchorchik M."/>
            <person name="Lee Y."/>
            <person name="Seo J."/>
            <person name="Cho J.-H."/>
            <person name="Park Y.-E."/>
            <person name="Jang D.-C."/>
            <person name="Im J.-S."/>
            <person name="Choi J.-G."/>
            <person name="Park H.-J."/>
            <person name="Lee G.-B."/>
            <person name="Lee Y.-G."/>
            <person name="Hong S.-Y."/>
            <person name="Cho K."/>
            <person name="Sohn K.H."/>
        </authorList>
    </citation>
    <scope>NUCLEOTIDE SEQUENCE</scope>
    <source>
        <strain evidence="1">KR_1_A1</strain>
    </source>
</reference>
<proteinExistence type="predicted"/>
<protein>
    <submittedName>
        <fullName evidence="1">Uncharacterized protein</fullName>
    </submittedName>
</protein>
<dbReference type="EMBL" id="WSZM01001266">
    <property type="protein sequence ID" value="KAF4027839.1"/>
    <property type="molecule type" value="Genomic_DNA"/>
</dbReference>
<accession>A0A833SJ82</accession>
<evidence type="ECO:0000313" key="2">
    <source>
        <dbReference type="Proteomes" id="UP000602510"/>
    </source>
</evidence>
<sequence>MRWCTVKNDANALVHVRLFAGIVQRHEVDVSLHLYAAAVVRNHTLRGRDRALDLKVEVGLAEVHDEITFVVVANKFLIELLPLYFVRVAVTRRGADAGLQQQ</sequence>
<gene>
    <name evidence="1" type="ORF">GN244_ATG20520</name>
</gene>
<name>A0A833SJ82_PHYIN</name>
<evidence type="ECO:0000313" key="1">
    <source>
        <dbReference type="EMBL" id="KAF4027839.1"/>
    </source>
</evidence>
<keyword evidence="2" id="KW-1185">Reference proteome</keyword>
<comment type="caution">
    <text evidence="1">The sequence shown here is derived from an EMBL/GenBank/DDBJ whole genome shotgun (WGS) entry which is preliminary data.</text>
</comment>
<organism evidence="1 2">
    <name type="scientific">Phytophthora infestans</name>
    <name type="common">Potato late blight agent</name>
    <name type="synonym">Botrytis infestans</name>
    <dbReference type="NCBI Taxonomy" id="4787"/>
    <lineage>
        <taxon>Eukaryota</taxon>
        <taxon>Sar</taxon>
        <taxon>Stramenopiles</taxon>
        <taxon>Oomycota</taxon>
        <taxon>Peronosporomycetes</taxon>
        <taxon>Peronosporales</taxon>
        <taxon>Peronosporaceae</taxon>
        <taxon>Phytophthora</taxon>
    </lineage>
</organism>
<dbReference type="Proteomes" id="UP000602510">
    <property type="component" value="Unassembled WGS sequence"/>
</dbReference>